<name>A0ABW3MXN9_9MICO</name>
<sequence>MSNGFTDYAEISEDGHYRYMLGRRWDNGPLVRFVMLNPSTADATTDDPTIRRCIGFAKAWGFAGLHVVNLYAYRATNPRELWAVDDPVGPENDAWLADEAAWAKSHDLPLIAAWGVHAEPRHVAYVRTFPGFDRLQALGTTKDGHPRHPLYLRRDAQLEPWRPS</sequence>
<comment type="caution">
    <text evidence="1">The sequence shown here is derived from an EMBL/GenBank/DDBJ whole genome shotgun (WGS) entry which is preliminary data.</text>
</comment>
<organism evidence="1 2">
    <name type="scientific">Terrabacter terrigena</name>
    <dbReference type="NCBI Taxonomy" id="574718"/>
    <lineage>
        <taxon>Bacteria</taxon>
        <taxon>Bacillati</taxon>
        <taxon>Actinomycetota</taxon>
        <taxon>Actinomycetes</taxon>
        <taxon>Micrococcales</taxon>
        <taxon>Intrasporangiaceae</taxon>
        <taxon>Terrabacter</taxon>
    </lineage>
</organism>
<accession>A0ABW3MXN9</accession>
<dbReference type="InterPro" id="IPR012441">
    <property type="entry name" value="DUF1643"/>
</dbReference>
<proteinExistence type="predicted"/>
<dbReference type="EMBL" id="JBHTKH010000009">
    <property type="protein sequence ID" value="MFD1055473.1"/>
    <property type="molecule type" value="Genomic_DNA"/>
</dbReference>
<dbReference type="RefSeq" id="WP_386053510.1">
    <property type="nucleotide sequence ID" value="NZ_JBHTKH010000009.1"/>
</dbReference>
<evidence type="ECO:0000313" key="2">
    <source>
        <dbReference type="Proteomes" id="UP001597046"/>
    </source>
</evidence>
<reference evidence="2" key="1">
    <citation type="journal article" date="2019" name="Int. J. Syst. Evol. Microbiol.">
        <title>The Global Catalogue of Microorganisms (GCM) 10K type strain sequencing project: providing services to taxonomists for standard genome sequencing and annotation.</title>
        <authorList>
            <consortium name="The Broad Institute Genomics Platform"/>
            <consortium name="The Broad Institute Genome Sequencing Center for Infectious Disease"/>
            <person name="Wu L."/>
            <person name="Ma J."/>
        </authorList>
    </citation>
    <scope>NUCLEOTIDE SEQUENCE [LARGE SCALE GENOMIC DNA]</scope>
    <source>
        <strain evidence="2">CCUG 57508</strain>
    </source>
</reference>
<gene>
    <name evidence="1" type="ORF">ACFQ2V_14250</name>
</gene>
<evidence type="ECO:0000313" key="1">
    <source>
        <dbReference type="EMBL" id="MFD1055473.1"/>
    </source>
</evidence>
<dbReference type="Proteomes" id="UP001597046">
    <property type="component" value="Unassembled WGS sequence"/>
</dbReference>
<keyword evidence="2" id="KW-1185">Reference proteome</keyword>
<dbReference type="Pfam" id="PF07799">
    <property type="entry name" value="DUF1643"/>
    <property type="match status" value="1"/>
</dbReference>
<protein>
    <submittedName>
        <fullName evidence="1">DUF1643 domain-containing protein</fullName>
    </submittedName>
</protein>